<dbReference type="InterPro" id="IPR032808">
    <property type="entry name" value="DoxX"/>
</dbReference>
<dbReference type="EMBL" id="CP029190">
    <property type="protein sequence ID" value="QES50254.1"/>
    <property type="molecule type" value="Genomic_DNA"/>
</dbReference>
<evidence type="ECO:0008006" key="8">
    <source>
        <dbReference type="Google" id="ProtNLM"/>
    </source>
</evidence>
<feature type="transmembrane region" description="Helical" evidence="5">
    <location>
        <begin position="52"/>
        <end position="82"/>
    </location>
</feature>
<keyword evidence="2 5" id="KW-0812">Transmembrane</keyword>
<evidence type="ECO:0000256" key="1">
    <source>
        <dbReference type="ARBA" id="ARBA00004141"/>
    </source>
</evidence>
<dbReference type="GO" id="GO:0016020">
    <property type="term" value="C:membrane"/>
    <property type="evidence" value="ECO:0007669"/>
    <property type="project" value="UniProtKB-SubCell"/>
</dbReference>
<evidence type="ECO:0000313" key="6">
    <source>
        <dbReference type="EMBL" id="QES50254.1"/>
    </source>
</evidence>
<evidence type="ECO:0000256" key="3">
    <source>
        <dbReference type="ARBA" id="ARBA00022989"/>
    </source>
</evidence>
<name>A0A5P2D505_STRVZ</name>
<evidence type="ECO:0000313" key="7">
    <source>
        <dbReference type="Proteomes" id="UP000325211"/>
    </source>
</evidence>
<keyword evidence="3 5" id="KW-1133">Transmembrane helix</keyword>
<feature type="transmembrane region" description="Helical" evidence="5">
    <location>
        <begin position="94"/>
        <end position="113"/>
    </location>
</feature>
<comment type="subcellular location">
    <subcellularLocation>
        <location evidence="1">Membrane</location>
        <topology evidence="1">Multi-pass membrane protein</topology>
    </subcellularLocation>
</comment>
<gene>
    <name evidence="6" type="ORF">DEJ50_22935</name>
</gene>
<evidence type="ECO:0000256" key="2">
    <source>
        <dbReference type="ARBA" id="ARBA00022692"/>
    </source>
</evidence>
<dbReference type="Proteomes" id="UP000325211">
    <property type="component" value="Chromosome"/>
</dbReference>
<keyword evidence="4 5" id="KW-0472">Membrane</keyword>
<accession>A0A5P2D505</accession>
<sequence length="115" mass="11723">MFIAFVVVTTLLALALTGSATMTARRHPQIVTNMQNLRVPDAWLPRLAAVKAAGAIGLLAGIWLAPLGMAAAVGVVLFFAGAVTAHLRAGDKELAPALVLGLLAAASLTLRALSA</sequence>
<reference evidence="6 7" key="1">
    <citation type="submission" date="2018-05" db="EMBL/GenBank/DDBJ databases">
        <title>Streptomyces venezuelae.</title>
        <authorList>
            <person name="Kim W."/>
            <person name="Lee N."/>
            <person name="Cho B.-K."/>
        </authorList>
    </citation>
    <scope>NUCLEOTIDE SEQUENCE [LARGE SCALE GENOMIC DNA]</scope>
    <source>
        <strain evidence="6 7">ATCC 21782</strain>
    </source>
</reference>
<dbReference type="RefSeq" id="WP_150209904.1">
    <property type="nucleotide sequence ID" value="NZ_CP029190.1"/>
</dbReference>
<dbReference type="Pfam" id="PF13564">
    <property type="entry name" value="DoxX_2"/>
    <property type="match status" value="1"/>
</dbReference>
<protein>
    <recommendedName>
        <fullName evidence="8">DoxX family protein</fullName>
    </recommendedName>
</protein>
<proteinExistence type="predicted"/>
<evidence type="ECO:0000256" key="5">
    <source>
        <dbReference type="SAM" id="Phobius"/>
    </source>
</evidence>
<dbReference type="AlphaFoldDB" id="A0A5P2D505"/>
<evidence type="ECO:0000256" key="4">
    <source>
        <dbReference type="ARBA" id="ARBA00023136"/>
    </source>
</evidence>
<organism evidence="6 7">
    <name type="scientific">Streptomyces venezuelae</name>
    <dbReference type="NCBI Taxonomy" id="54571"/>
    <lineage>
        <taxon>Bacteria</taxon>
        <taxon>Bacillati</taxon>
        <taxon>Actinomycetota</taxon>
        <taxon>Actinomycetes</taxon>
        <taxon>Kitasatosporales</taxon>
        <taxon>Streptomycetaceae</taxon>
        <taxon>Streptomyces</taxon>
    </lineage>
</organism>